<dbReference type="Proteomes" id="UP000217465">
    <property type="component" value="Unassembled WGS sequence"/>
</dbReference>
<gene>
    <name evidence="2" type="ORF">A9Y57_00116</name>
    <name evidence="1" type="ORF">A9Y57_00482</name>
</gene>
<dbReference type="EMBL" id="NSGR01000003">
    <property type="protein sequence ID" value="PCH14114.1"/>
    <property type="molecule type" value="Genomic_DNA"/>
</dbReference>
<reference evidence="2 3" key="1">
    <citation type="submission" date="2016-06" db="EMBL/GenBank/DDBJ databases">
        <authorList>
            <person name="Haines A.N."/>
            <person name="Council K.R."/>
        </authorList>
    </citation>
    <scope>NUCLEOTIDE SEQUENCE [LARGE SCALE GENOMIC DNA]</scope>
    <source>
        <strain evidence="2 3">SP158-29</strain>
    </source>
</reference>
<sequence length="233" mass="27768">MGILSSLFGKKKPKNNVTITFSENNSSDSDFETLMSFYQKRPRLEDYMDRTFDMPAYNDSYIAEEGYKLRELLLLVWWGKLKKGRQADAVPPRYFFYNYNLDAQKTTKKLLKDGLLEVTDDKMSLTEKGKDIASKYNSLWEIHSFKHIPTNLDIDYTAWDEDKYLLIYYKIQVNYLSDMNDYYKEKNDFLQTSTYPEKAKDRKEEIVTNNEDMNRNNKLINDYSQKIKILENK</sequence>
<dbReference type="EMBL" id="NSGR01000004">
    <property type="protein sequence ID" value="PCH13848.1"/>
    <property type="molecule type" value="Genomic_DNA"/>
</dbReference>
<accession>A0A854WB74</accession>
<protein>
    <submittedName>
        <fullName evidence="2">Uncharacterized protein</fullName>
    </submittedName>
</protein>
<proteinExistence type="predicted"/>
<evidence type="ECO:0000313" key="3">
    <source>
        <dbReference type="Proteomes" id="UP000217465"/>
    </source>
</evidence>
<evidence type="ECO:0000313" key="2">
    <source>
        <dbReference type="EMBL" id="PCH14114.1"/>
    </source>
</evidence>
<comment type="caution">
    <text evidence="2">The sequence shown here is derived from an EMBL/GenBank/DDBJ whole genome shotgun (WGS) entry which is preliminary data.</text>
</comment>
<name>A0A854WB74_9STRE</name>
<dbReference type="AlphaFoldDB" id="A0A854WB74"/>
<dbReference type="RefSeq" id="WP_096633209.1">
    <property type="nucleotide sequence ID" value="NZ_NSGR01000003.1"/>
</dbReference>
<evidence type="ECO:0000313" key="1">
    <source>
        <dbReference type="EMBL" id="PCH13848.1"/>
    </source>
</evidence>
<organism evidence="2 3">
    <name type="scientific">Streptococcus parauberis</name>
    <dbReference type="NCBI Taxonomy" id="1348"/>
    <lineage>
        <taxon>Bacteria</taxon>
        <taxon>Bacillati</taxon>
        <taxon>Bacillota</taxon>
        <taxon>Bacilli</taxon>
        <taxon>Lactobacillales</taxon>
        <taxon>Streptococcaceae</taxon>
        <taxon>Streptococcus</taxon>
    </lineage>
</organism>